<evidence type="ECO:0000259" key="3">
    <source>
        <dbReference type="Pfam" id="PF25583"/>
    </source>
</evidence>
<protein>
    <submittedName>
        <fullName evidence="4">Unannotated protein</fullName>
    </submittedName>
</protein>
<dbReference type="InterPro" id="IPR026881">
    <property type="entry name" value="WYL_dom"/>
</dbReference>
<reference evidence="4" key="1">
    <citation type="submission" date="2020-05" db="EMBL/GenBank/DDBJ databases">
        <authorList>
            <person name="Chiriac C."/>
            <person name="Salcher M."/>
            <person name="Ghai R."/>
            <person name="Kavagutti S V."/>
        </authorList>
    </citation>
    <scope>NUCLEOTIDE SEQUENCE</scope>
</reference>
<gene>
    <name evidence="4" type="ORF">UFOPK3789_00020</name>
</gene>
<dbReference type="InterPro" id="IPR057727">
    <property type="entry name" value="WCX_dom"/>
</dbReference>
<accession>A0A6J7JAE8</accession>
<dbReference type="PIRSF" id="PIRSF016838">
    <property type="entry name" value="PafC"/>
    <property type="match status" value="1"/>
</dbReference>
<feature type="domain" description="PafC HTH" evidence="2">
    <location>
        <begin position="10"/>
        <end position="121"/>
    </location>
</feature>
<dbReference type="InterPro" id="IPR028349">
    <property type="entry name" value="PafC-like"/>
</dbReference>
<name>A0A6J7JAE8_9ZZZZ</name>
<dbReference type="PANTHER" id="PTHR34580:SF1">
    <property type="entry name" value="PROTEIN PAFC"/>
    <property type="match status" value="1"/>
</dbReference>
<feature type="domain" description="WCX" evidence="3">
    <location>
        <begin position="233"/>
        <end position="295"/>
    </location>
</feature>
<dbReference type="EMBL" id="CAFBNL010000001">
    <property type="protein sequence ID" value="CAB4940116.1"/>
    <property type="molecule type" value="Genomic_DNA"/>
</dbReference>
<dbReference type="Pfam" id="PF19187">
    <property type="entry name" value="HTH_PafC"/>
    <property type="match status" value="1"/>
</dbReference>
<sequence length="308" mass="34034">MSMSVAEIQMLRILAMIPWLASRPGVSKIEVCERFELTPEQLERDLDLILMVGTPPYTPGNYVNVIYDGEIVDLFLAPVFDRQFKLSQGEGVAILAAATAILAVKGVEPEGPLARAAAKLRSALDAVGVDVAVELSEPLALDAVRLAAGVGRTLSIEYWSSGRAQRTTREIDPSPPFFALGNWYTDSFCHLRNERRLFRVDRIREVRESGGRFAPSGLDVPEQLYSPDVRSTEVILRTPVARAGVLYDLPFTEIEAQGDWVIAKMPVSERTWLERLILLLGPGTEVLSPPEWIDTGAIAARRVLESYS</sequence>
<evidence type="ECO:0000259" key="2">
    <source>
        <dbReference type="Pfam" id="PF19187"/>
    </source>
</evidence>
<dbReference type="AlphaFoldDB" id="A0A6J7JAE8"/>
<dbReference type="PROSITE" id="PS52050">
    <property type="entry name" value="WYL"/>
    <property type="match status" value="1"/>
</dbReference>
<evidence type="ECO:0000259" key="1">
    <source>
        <dbReference type="Pfam" id="PF13280"/>
    </source>
</evidence>
<dbReference type="Pfam" id="PF25583">
    <property type="entry name" value="WCX"/>
    <property type="match status" value="1"/>
</dbReference>
<dbReference type="Pfam" id="PF13280">
    <property type="entry name" value="WYL"/>
    <property type="match status" value="1"/>
</dbReference>
<organism evidence="4">
    <name type="scientific">freshwater metagenome</name>
    <dbReference type="NCBI Taxonomy" id="449393"/>
    <lineage>
        <taxon>unclassified sequences</taxon>
        <taxon>metagenomes</taxon>
        <taxon>ecological metagenomes</taxon>
    </lineage>
</organism>
<dbReference type="PANTHER" id="PTHR34580">
    <property type="match status" value="1"/>
</dbReference>
<evidence type="ECO:0000313" key="4">
    <source>
        <dbReference type="EMBL" id="CAB4940116.1"/>
    </source>
</evidence>
<proteinExistence type="predicted"/>
<dbReference type="InterPro" id="IPR043839">
    <property type="entry name" value="PafC_HTH"/>
</dbReference>
<feature type="domain" description="WYL" evidence="1">
    <location>
        <begin position="141"/>
        <end position="207"/>
    </location>
</feature>
<dbReference type="InterPro" id="IPR051534">
    <property type="entry name" value="CBASS_pafABC_assoc_protein"/>
</dbReference>